<feature type="domain" description="Pesticidal crystal protein Cry1Aa" evidence="4">
    <location>
        <begin position="840"/>
        <end position="901"/>
    </location>
</feature>
<reference evidence="6" key="1">
    <citation type="submission" date="2015-03" db="EMBL/GenBank/DDBJ databases">
        <authorList>
            <person name="Ferrari E."/>
            <person name="Walter M.C."/>
            <person name="Huptas C."/>
            <person name="Scherer S."/>
            <person name="Mueller-Herbst S."/>
        </authorList>
    </citation>
    <scope>NUCLEOTIDE SEQUENCE [LARGE SCALE GENOMIC DNA]</scope>
    <source>
        <strain evidence="6">LWP01</strain>
    </source>
</reference>
<dbReference type="InterPro" id="IPR046776">
    <property type="entry name" value="Pectate_lyase_5"/>
</dbReference>
<evidence type="ECO:0000313" key="6">
    <source>
        <dbReference type="Proteomes" id="UP000223060"/>
    </source>
</evidence>
<feature type="coiled-coil region" evidence="1">
    <location>
        <begin position="609"/>
        <end position="636"/>
    </location>
</feature>
<dbReference type="RefSeq" id="WP_036059886.1">
    <property type="nucleotide sequence ID" value="NZ_CP011102.1"/>
</dbReference>
<feature type="domain" description="Bacterial Ig" evidence="3">
    <location>
        <begin position="975"/>
        <end position="1054"/>
    </location>
</feature>
<feature type="domain" description="Pesticidal crystal protein Cry1Aa" evidence="4">
    <location>
        <begin position="494"/>
        <end position="555"/>
    </location>
</feature>
<dbReference type="KEGG" id="lwi:UE46_13870"/>
<dbReference type="EMBL" id="CP011102">
    <property type="protein sequence ID" value="AQY52005.1"/>
    <property type="molecule type" value="Genomic_DNA"/>
</dbReference>
<feature type="coiled-coil region" evidence="1">
    <location>
        <begin position="815"/>
        <end position="842"/>
    </location>
</feature>
<proteinExistence type="predicted"/>
<feature type="chain" id="PRO_5010518002" evidence="2">
    <location>
        <begin position="35"/>
        <end position="1554"/>
    </location>
</feature>
<gene>
    <name evidence="5" type="ORF">UE46_13870</name>
</gene>
<keyword evidence="2" id="KW-0732">Signal</keyword>
<evidence type="ECO:0000313" key="5">
    <source>
        <dbReference type="EMBL" id="AQY52005.1"/>
    </source>
</evidence>
<dbReference type="Pfam" id="PF20585">
    <property type="entry name" value="Pectate_lyase_5"/>
    <property type="match status" value="1"/>
</dbReference>
<dbReference type="Proteomes" id="UP000223060">
    <property type="component" value="Chromosome"/>
</dbReference>
<feature type="domain" description="Pesticidal crystal protein Cry1Aa" evidence="4">
    <location>
        <begin position="564"/>
        <end position="625"/>
    </location>
</feature>
<keyword evidence="6" id="KW-1185">Reference proteome</keyword>
<name>A0A1S7FXE1_9LIST</name>
<accession>A0A1S7FXE1</accession>
<feature type="domain" description="Pesticidal crystal protein Cry1Aa" evidence="4">
    <location>
        <begin position="703"/>
        <end position="765"/>
    </location>
</feature>
<evidence type="ECO:0000256" key="2">
    <source>
        <dbReference type="SAM" id="SignalP"/>
    </source>
</evidence>
<dbReference type="InterPro" id="IPR013783">
    <property type="entry name" value="Ig-like_fold"/>
</dbReference>
<protein>
    <submittedName>
        <fullName evidence="5">Uncharacterized protein</fullName>
    </submittedName>
</protein>
<evidence type="ECO:0000259" key="4">
    <source>
        <dbReference type="Pfam" id="PF18449"/>
    </source>
</evidence>
<dbReference type="Pfam" id="PF18449">
    <property type="entry name" value="Endotoxin_C2"/>
    <property type="match status" value="8"/>
</dbReference>
<organism evidence="5 6">
    <name type="scientific">Listeria weihenstephanensis</name>
    <dbReference type="NCBI Taxonomy" id="1006155"/>
    <lineage>
        <taxon>Bacteria</taxon>
        <taxon>Bacillati</taxon>
        <taxon>Bacillota</taxon>
        <taxon>Bacilli</taxon>
        <taxon>Bacillales</taxon>
        <taxon>Listeriaceae</taxon>
        <taxon>Listeria</taxon>
    </lineage>
</organism>
<feature type="domain" description="Pesticidal crystal protein Cry1Aa" evidence="4">
    <location>
        <begin position="633"/>
        <end position="695"/>
    </location>
</feature>
<dbReference type="Pfam" id="PF17936">
    <property type="entry name" value="Big_6"/>
    <property type="match status" value="1"/>
</dbReference>
<sequence length="1554" mass="161274">MSKKSKVLNKSLKLFLASAMVLTSISTLPVSSLATEGTTNPSVDAVGVYVSDWATFKSELQNTTTTDIYLQADLKMEGADFSIAIDEKNIHGEGYSLDMNTRNIRVTKANAKTSINNITIKNSGTNGFLWSTIAGTHTINNATGEGNRAFARLEAGSIVFQGTNNITQLSGNNNYNVWAKNIAIESGAVVNIDGGGYARDRGALHTTGGSVLTVATDAKLDVNSTTGQAIRLDGVNFTNNGFVKATSSRDAIATYNTSTTTINSGATLDVKSTATDVQGAMFYNSSLFVKSGATLIAVSQGTSSTLTTGKELVIEDGANFSITNTRNGALGSEAAATTMVINSTIGVSTWERGKTTLEEPTFSYQGPLEAKFTLSGYAGPKQTNLVTNNADITKNFDTSKVGRIEGGYFVKDPKQIEAEDKARVAVNNLFASQNPANNAKAGLTQAEIDAAQLLVDEVTDPKTKAALQADIDKAQQQVDALIAAEKAAIEKAAQDKARAAVNDLFTGKNPAGDAKTGLTQAEIDAAQALVDKVTDPTVKAALQADLNKAQDQLDSANAAELATQNAAREAVNKLFTNQDPTGDAKTGLTQAEIDAAQALIDKVTDPAKKAALQADLNKAQDQLDAANAAELAAQNAAREAVNNLFANQNPTGDAKTGLTQAEIDAAQALIDAVTDPAKKAALQADLNKAQDQLDAANAAELAAQNAAQEAVNNLFANQDPTGDAKTGLTQAEIDAAQALIDKVTDPAKKAELQASLDKAQAQLDADKAAQDKAREAVNNLFANQNPTGDLKTGLTQAEIDAAQALIDQVTDPAKKAELQADLDKAQAKLDADKSAEQAAQDKARAAVNALFANQDPTGDAKTGLTQAEIDAAQALVDKVTDPTVKAALQADLNKAQDQLDAVKAAEQAAQDKARAAVNALFAYQNPAGDTKIGLTQAEIDAAQALIDQVTDPAVKAALQADLDKAQTQLNANLVAPNAPTVNSVTAVDTKVTGKGQAGMTVVVKLADGTEKTGVVNANGDFSIVIPAQAADSNIAVTLKNAYSVASEATTVTVVGLPQPVINPMTISDVTVTGTIDVSQFPASKVKLIINGAPKTILTVGADGSFSYYTGNLAAGTTIEVQYVGPNGSYLTDSKYVGTTVVTEESVALVLNEMTASDMYITGTTLADHRVRVSINGVLKATVTADAAGNFSYLSSYLVKGDVVKAEVLLGANVAKTVSITVADAVATELVVNEMTIADNKVTGTATPNAKLRISINGAAKAVVTADATGNYTYTTGTLVSGTEVKVEMRNSLTGAYDTSKSVVVSGEIPGLLLTLNDLKAPEGLVSGEATAGYTVRISVNGVVKANTVATVDGKYSYNVGVLTGGDVVKVDVRVGTQYLLATEKIVKAEFSLNPILDTDRTITGKAPAGKTVRISINGVPKSVTVADAAGNYTYLIGLVATGDVIKIELRNTETGKYEDFVERTVISAADAGQVTINALTSADTMVTGKTIPSGKLRISVDGKAKTVVTADAQGNYSYFISGVTVGQVIKVELKENSAYTSFAETTVTEAPAAE</sequence>
<feature type="domain" description="Pesticidal crystal protein Cry1Aa" evidence="4">
    <location>
        <begin position="770"/>
        <end position="831"/>
    </location>
</feature>
<dbReference type="InterPro" id="IPR054544">
    <property type="entry name" value="Pest_crys_Cry1Aa_dom-IV"/>
</dbReference>
<keyword evidence="1" id="KW-0175">Coiled coil</keyword>
<feature type="signal peptide" evidence="2">
    <location>
        <begin position="1"/>
        <end position="34"/>
    </location>
</feature>
<feature type="coiled-coil region" evidence="1">
    <location>
        <begin position="749"/>
        <end position="776"/>
    </location>
</feature>
<dbReference type="Gene3D" id="2.60.40.10">
    <property type="entry name" value="Immunoglobulins"/>
    <property type="match status" value="1"/>
</dbReference>
<feature type="coiled-coil region" evidence="1">
    <location>
        <begin position="885"/>
        <end position="912"/>
    </location>
</feature>
<evidence type="ECO:0000259" key="3">
    <source>
        <dbReference type="Pfam" id="PF17936"/>
    </source>
</evidence>
<evidence type="ECO:0000256" key="1">
    <source>
        <dbReference type="SAM" id="Coils"/>
    </source>
</evidence>
<feature type="domain" description="Pesticidal crystal protein Cry1Aa" evidence="4">
    <location>
        <begin position="910"/>
        <end position="971"/>
    </location>
</feature>
<feature type="coiled-coil region" evidence="1">
    <location>
        <begin position="679"/>
        <end position="706"/>
    </location>
</feature>
<feature type="coiled-coil region" evidence="1">
    <location>
        <begin position="464"/>
        <end position="491"/>
    </location>
</feature>
<dbReference type="InterPro" id="IPR041498">
    <property type="entry name" value="Big_6"/>
</dbReference>
<feature type="domain" description="Pesticidal crystal protein Cry1Aa" evidence="4">
    <location>
        <begin position="420"/>
        <end position="480"/>
    </location>
</feature>